<evidence type="ECO:0000256" key="4">
    <source>
        <dbReference type="ARBA" id="ARBA00022723"/>
    </source>
</evidence>
<dbReference type="Proteomes" id="UP000466794">
    <property type="component" value="Unassembled WGS sequence"/>
</dbReference>
<evidence type="ECO:0000259" key="8">
    <source>
        <dbReference type="PROSITE" id="PS51669"/>
    </source>
</evidence>
<dbReference type="EMBL" id="WRPP01000006">
    <property type="protein sequence ID" value="MVU81211.1"/>
    <property type="molecule type" value="Genomic_DNA"/>
</dbReference>
<name>A0A7K1V3W4_9NOCA</name>
<evidence type="ECO:0000256" key="7">
    <source>
        <dbReference type="ARBA" id="ARBA00023014"/>
    </source>
</evidence>
<feature type="domain" description="4Fe-4S Mo/W bis-MGD-type" evidence="8">
    <location>
        <begin position="1"/>
        <end position="57"/>
    </location>
</feature>
<dbReference type="GO" id="GO:0016491">
    <property type="term" value="F:oxidoreductase activity"/>
    <property type="evidence" value="ECO:0007669"/>
    <property type="project" value="UniProtKB-KW"/>
</dbReference>
<dbReference type="SMART" id="SM00926">
    <property type="entry name" value="Molybdop_Fe4S4"/>
    <property type="match status" value="1"/>
</dbReference>
<evidence type="ECO:0000313" key="10">
    <source>
        <dbReference type="Proteomes" id="UP000466794"/>
    </source>
</evidence>
<keyword evidence="5" id="KW-0560">Oxidoreductase</keyword>
<dbReference type="InterPro" id="IPR050612">
    <property type="entry name" value="Prok_Mopterin_Oxidored"/>
</dbReference>
<dbReference type="CDD" id="cd02786">
    <property type="entry name" value="MopB_CT_3"/>
    <property type="match status" value="1"/>
</dbReference>
<evidence type="ECO:0000256" key="1">
    <source>
        <dbReference type="ARBA" id="ARBA00001942"/>
    </source>
</evidence>
<dbReference type="InterPro" id="IPR006963">
    <property type="entry name" value="Mopterin_OxRdtase_4Fe-4S_dom"/>
</dbReference>
<dbReference type="InterPro" id="IPR009010">
    <property type="entry name" value="Asp_de-COase-like_dom_sf"/>
</dbReference>
<gene>
    <name evidence="9" type="ORF">GPX89_28700</name>
</gene>
<keyword evidence="10" id="KW-1185">Reference proteome</keyword>
<evidence type="ECO:0000256" key="2">
    <source>
        <dbReference type="ARBA" id="ARBA00010312"/>
    </source>
</evidence>
<dbReference type="SUPFAM" id="SSF50692">
    <property type="entry name" value="ADC-like"/>
    <property type="match status" value="1"/>
</dbReference>
<dbReference type="PROSITE" id="PS51669">
    <property type="entry name" value="4FE4S_MOW_BIS_MGD"/>
    <property type="match status" value="1"/>
</dbReference>
<reference evidence="9 10" key="1">
    <citation type="submission" date="2019-12" db="EMBL/GenBank/DDBJ databases">
        <title>Nocardia sp. nov. ET3-3 isolated from soil.</title>
        <authorList>
            <person name="Kanchanasin P."/>
            <person name="Tanasupawat S."/>
            <person name="Yuki M."/>
            <person name="Kudo T."/>
        </authorList>
    </citation>
    <scope>NUCLEOTIDE SEQUENCE [LARGE SCALE GENOMIC DNA]</scope>
    <source>
        <strain evidence="9 10">ET3-3</strain>
    </source>
</reference>
<dbReference type="AlphaFoldDB" id="A0A7K1V3W4"/>
<dbReference type="GO" id="GO:0046872">
    <property type="term" value="F:metal ion binding"/>
    <property type="evidence" value="ECO:0007669"/>
    <property type="project" value="UniProtKB-KW"/>
</dbReference>
<dbReference type="Gene3D" id="3.40.228.10">
    <property type="entry name" value="Dimethylsulfoxide Reductase, domain 2"/>
    <property type="match status" value="1"/>
</dbReference>
<dbReference type="PANTHER" id="PTHR43742">
    <property type="entry name" value="TRIMETHYLAMINE-N-OXIDE REDUCTASE"/>
    <property type="match status" value="1"/>
</dbReference>
<evidence type="ECO:0000256" key="3">
    <source>
        <dbReference type="ARBA" id="ARBA00022505"/>
    </source>
</evidence>
<dbReference type="InterPro" id="IPR006657">
    <property type="entry name" value="MoPterin_dinucl-bd_dom"/>
</dbReference>
<dbReference type="Pfam" id="PF01568">
    <property type="entry name" value="Molydop_binding"/>
    <property type="match status" value="1"/>
</dbReference>
<dbReference type="CDD" id="cd02766">
    <property type="entry name" value="MopB_3"/>
    <property type="match status" value="1"/>
</dbReference>
<dbReference type="Gene3D" id="2.40.40.20">
    <property type="match status" value="1"/>
</dbReference>
<dbReference type="Gene3D" id="2.20.25.90">
    <property type="entry name" value="ADC-like domains"/>
    <property type="match status" value="1"/>
</dbReference>
<comment type="similarity">
    <text evidence="2">Belongs to the prokaryotic molybdopterin-containing oxidoreductase family.</text>
</comment>
<sequence length="656" mass="70571">MKVLGACPLDCPDGCSWVVDVADGTAVGLRGNKEHPVTRGALCVKVNRYLEQVHSPERITHPLRRVGRKGEGRFERITWDEALDEIATRLTGIVDEYGGEAIWPFHGTGSLGYLQGLEGFSGRRFFNALGASLHDPTICSIAGSTGLKYTLGTSGGMDPEDFTRSKLILLWGTNPLSSGHHVWKFVQDSGAYTVAIDPVRSRTAERCDEHLAPLPGTDAALALGLMHVIVSLGAEDGAFLAAHTEGWPEFRGRVEEYTPERTAAITGVPVERIVALGERIARTRPTAIRASQGMQRHAGGGMALRTLACLPGVTGDWAIPGGGLHYSTSGHFRLDVPALVRFDLLPNPVRTLSMTRMGEALLETTAPPVKALFVIAANPVGSNPDQRRVIEGLSREDLFTVVLEHFPTDTADYADIVLPATMQPEHLDVIAAYGNLYLVWNEPAVAPPGECLPTTETFRRLAERMGLTEPALYDSDEELANQLLKQYDIDRLRADGFLKIDPRPVPTDKLRFVSPRAAAAGHDPLAGYTPPADPGDGLVLISAASHYFLNTTFGSNPELRRRAGEPTVMIHPDDASARGISDGDPVTVANERGSFDAIAEVSDAVRPGVAATPKGRWAKHTGGATVNATIAERDSDFGGGAVFHDNRVQITPHPST</sequence>
<dbReference type="PANTHER" id="PTHR43742:SF6">
    <property type="entry name" value="OXIDOREDUCTASE YYAE-RELATED"/>
    <property type="match status" value="1"/>
</dbReference>
<keyword evidence="4" id="KW-0479">Metal-binding</keyword>
<dbReference type="SUPFAM" id="SSF53706">
    <property type="entry name" value="Formate dehydrogenase/DMSO reductase, domains 1-3"/>
    <property type="match status" value="1"/>
</dbReference>
<comment type="caution">
    <text evidence="9">The sequence shown here is derived from an EMBL/GenBank/DDBJ whole genome shotgun (WGS) entry which is preliminary data.</text>
</comment>
<comment type="cofactor">
    <cofactor evidence="1">
        <name>Mo-bis(molybdopterin guanine dinucleotide)</name>
        <dbReference type="ChEBI" id="CHEBI:60539"/>
    </cofactor>
</comment>
<keyword evidence="6" id="KW-0408">Iron</keyword>
<dbReference type="Gene3D" id="3.30.2070.10">
    <property type="entry name" value="Formate dehydrogenase/DMSO reductase"/>
    <property type="match status" value="1"/>
</dbReference>
<dbReference type="PROSITE" id="PS00932">
    <property type="entry name" value="MOLYBDOPTERIN_PROK_3"/>
    <property type="match status" value="1"/>
</dbReference>
<evidence type="ECO:0000313" key="9">
    <source>
        <dbReference type="EMBL" id="MVU81211.1"/>
    </source>
</evidence>
<dbReference type="Gene3D" id="3.40.50.740">
    <property type="match status" value="1"/>
</dbReference>
<proteinExistence type="inferred from homology"/>
<dbReference type="GO" id="GO:0051536">
    <property type="term" value="F:iron-sulfur cluster binding"/>
    <property type="evidence" value="ECO:0007669"/>
    <property type="project" value="UniProtKB-KW"/>
</dbReference>
<accession>A0A7K1V3W4</accession>
<dbReference type="RefSeq" id="WP_157390828.1">
    <property type="nucleotide sequence ID" value="NZ_WRPP01000006.1"/>
</dbReference>
<dbReference type="InterPro" id="IPR006655">
    <property type="entry name" value="Mopterin_OxRdtase_prok_CS"/>
</dbReference>
<organism evidence="9 10">
    <name type="scientific">Nocardia terrae</name>
    <dbReference type="NCBI Taxonomy" id="2675851"/>
    <lineage>
        <taxon>Bacteria</taxon>
        <taxon>Bacillati</taxon>
        <taxon>Actinomycetota</taxon>
        <taxon>Actinomycetes</taxon>
        <taxon>Mycobacteriales</taxon>
        <taxon>Nocardiaceae</taxon>
        <taxon>Nocardia</taxon>
    </lineage>
</organism>
<dbReference type="InterPro" id="IPR006656">
    <property type="entry name" value="Mopterin_OxRdtase"/>
</dbReference>
<dbReference type="InterPro" id="IPR037920">
    <property type="entry name" value="YoaE_C"/>
</dbReference>
<dbReference type="GO" id="GO:0043546">
    <property type="term" value="F:molybdopterin cofactor binding"/>
    <property type="evidence" value="ECO:0007669"/>
    <property type="project" value="InterPro"/>
</dbReference>
<dbReference type="Pfam" id="PF04879">
    <property type="entry name" value="Molybdop_Fe4S4"/>
    <property type="match status" value="1"/>
</dbReference>
<keyword evidence="7" id="KW-0411">Iron-sulfur</keyword>
<protein>
    <submittedName>
        <fullName evidence="9">Molybdopterin-dependent oxidoreductase</fullName>
    </submittedName>
</protein>
<evidence type="ECO:0000256" key="6">
    <source>
        <dbReference type="ARBA" id="ARBA00023004"/>
    </source>
</evidence>
<evidence type="ECO:0000256" key="5">
    <source>
        <dbReference type="ARBA" id="ARBA00023002"/>
    </source>
</evidence>
<dbReference type="Pfam" id="PF00384">
    <property type="entry name" value="Molybdopterin"/>
    <property type="match status" value="1"/>
</dbReference>
<keyword evidence="3" id="KW-0500">Molybdenum</keyword>